<keyword evidence="4 10" id="KW-0812">Transmembrane</keyword>
<evidence type="ECO:0000256" key="1">
    <source>
        <dbReference type="ARBA" id="ARBA00004232"/>
    </source>
</evidence>
<feature type="transmembrane region" description="Helical" evidence="10">
    <location>
        <begin position="247"/>
        <end position="268"/>
    </location>
</feature>
<proteinExistence type="inferred from homology"/>
<feature type="transmembrane region" description="Helical" evidence="10">
    <location>
        <begin position="280"/>
        <end position="302"/>
    </location>
</feature>
<protein>
    <recommendedName>
        <fullName evidence="3">Transmembrane protein 168</fullName>
    </recommendedName>
</protein>
<organism evidence="11 12">
    <name type="scientific">Trichinella pseudospiralis</name>
    <name type="common">Parasitic roundworm</name>
    <dbReference type="NCBI Taxonomy" id="6337"/>
    <lineage>
        <taxon>Eukaryota</taxon>
        <taxon>Metazoa</taxon>
        <taxon>Ecdysozoa</taxon>
        <taxon>Nematoda</taxon>
        <taxon>Enoplea</taxon>
        <taxon>Dorylaimia</taxon>
        <taxon>Trichinellida</taxon>
        <taxon>Trichinellidae</taxon>
        <taxon>Trichinella</taxon>
    </lineage>
</organism>
<evidence type="ECO:0000256" key="10">
    <source>
        <dbReference type="SAM" id="Phobius"/>
    </source>
</evidence>
<dbReference type="PANTHER" id="PTHR14437">
    <property type="entry name" value="TRANSMEMBRANE PROTEIN 168"/>
    <property type="match status" value="1"/>
</dbReference>
<keyword evidence="9" id="KW-0175">Coiled coil</keyword>
<evidence type="ECO:0000256" key="7">
    <source>
        <dbReference type="ARBA" id="ARBA00023180"/>
    </source>
</evidence>
<reference evidence="11 12" key="1">
    <citation type="submission" date="2015-01" db="EMBL/GenBank/DDBJ databases">
        <title>Evolution of Trichinella species and genotypes.</title>
        <authorList>
            <person name="Korhonen P.K."/>
            <person name="Edoardo P."/>
            <person name="Giuseppe L.R."/>
            <person name="Gasser R.B."/>
        </authorList>
    </citation>
    <scope>NUCLEOTIDE SEQUENCE [LARGE SCALE GENOMIC DNA]</scope>
    <source>
        <strain evidence="11">ISS13</strain>
    </source>
</reference>
<feature type="transmembrane region" description="Helical" evidence="10">
    <location>
        <begin position="171"/>
        <end position="194"/>
    </location>
</feature>
<comment type="caution">
    <text evidence="11">The sequence shown here is derived from an EMBL/GenBank/DDBJ whole genome shotgun (WGS) entry which is preliminary data.</text>
</comment>
<keyword evidence="5 10" id="KW-1133">Transmembrane helix</keyword>
<evidence type="ECO:0000256" key="6">
    <source>
        <dbReference type="ARBA" id="ARBA00023136"/>
    </source>
</evidence>
<feature type="transmembrane region" description="Helical" evidence="10">
    <location>
        <begin position="332"/>
        <end position="352"/>
    </location>
</feature>
<feature type="transmembrane region" description="Helical" evidence="10">
    <location>
        <begin position="24"/>
        <end position="45"/>
    </location>
</feature>
<evidence type="ECO:0000256" key="9">
    <source>
        <dbReference type="SAM" id="Coils"/>
    </source>
</evidence>
<dbReference type="Proteomes" id="UP000054632">
    <property type="component" value="Unassembled WGS sequence"/>
</dbReference>
<keyword evidence="7" id="KW-0325">Glycoprotein</keyword>
<feature type="transmembrane region" description="Helical" evidence="10">
    <location>
        <begin position="143"/>
        <end position="159"/>
    </location>
</feature>
<sequence length="708" mass="82211">MDATVPLLSHREKLKSRWTAIDRIQLLSEIFFISGATVALVYFSGGHAERRFLLLVAIFGILLSLTSIVYRSVRVHLWHGMLVDGWVGFALTFLSEVSVEADFWNRLLTIEQSLLFGGFMMRAVCEYIAAVDGQFSANFQHNVPWGSFLGILLSFSFVVDSSSVLIHLLRAMLYILLVLMLTLKVSFSLIFFFGHCHSQFHNWLLLFQYGLISWIYIRPVMQFLFGRRRQFQCWLLVLNLKALHYNLIYIFYILLTMFYISSHILAAVKHPQLVLLGPVFMFILTMWMLIHFPYWILLLYMFRRFGMASVQNCTQPICEQTRARLQLMNNGLRAYGTVVFWLSGCAVLSSLFLSLCLYSVITLFSFYSFLSLIIFELATVDLSRLLSNSLGGSCIAHALFIVQQNNDKLKTIENRLLQFFKKRMLYFHRSENLVRDNLKKTFLLDEINSFFTCITKEGLQYDSYFLYYNRPTDVQGNWQLEDDVFTLDDLLTCWRDNILKSNSRLLIMIDAENAECWLKEVEKIEEDAIALQTRVQVADDEPGSADVDFTSSWLNYNDVEAVDEYPTKSRCSASCFSVLQRFEQSFSSSTFKFSNSVKYLETASFWKKTLPDKMVGLVDAATDLNEGITFLCCNWPTRWRYFKSRFKVILQPNILDTDHDFFLNHRSSSSSSSSSIVHIFKRTKKFQRVRIVHKELYSLCFLSASNIP</sequence>
<dbReference type="GO" id="GO:0031965">
    <property type="term" value="C:nuclear membrane"/>
    <property type="evidence" value="ECO:0007669"/>
    <property type="project" value="UniProtKB-SubCell"/>
</dbReference>
<dbReference type="EMBL" id="JYDR01000124">
    <property type="protein sequence ID" value="KRY67912.1"/>
    <property type="molecule type" value="Genomic_DNA"/>
</dbReference>
<feature type="transmembrane region" description="Helical" evidence="10">
    <location>
        <begin position="52"/>
        <end position="70"/>
    </location>
</feature>
<feature type="coiled-coil region" evidence="9">
    <location>
        <begin position="514"/>
        <end position="541"/>
    </location>
</feature>
<keyword evidence="6 10" id="KW-0472">Membrane</keyword>
<comment type="similarity">
    <text evidence="2">Belongs to the TMEM168 family.</text>
</comment>
<dbReference type="InterPro" id="IPR029713">
    <property type="entry name" value="TMEM168"/>
</dbReference>
<gene>
    <name evidence="11" type="primary">tmem168a</name>
    <name evidence="11" type="ORF">T4A_11002</name>
</gene>
<evidence type="ECO:0000256" key="4">
    <source>
        <dbReference type="ARBA" id="ARBA00022692"/>
    </source>
</evidence>
<dbReference type="AlphaFoldDB" id="A0A0V1E2T3"/>
<name>A0A0V1E2T3_TRIPS</name>
<evidence type="ECO:0000313" key="12">
    <source>
        <dbReference type="Proteomes" id="UP000054632"/>
    </source>
</evidence>
<evidence type="ECO:0000256" key="5">
    <source>
        <dbReference type="ARBA" id="ARBA00022989"/>
    </source>
</evidence>
<keyword evidence="8" id="KW-0539">Nucleus</keyword>
<accession>A0A0V1E2T3</accession>
<feature type="transmembrane region" description="Helical" evidence="10">
    <location>
        <begin position="206"/>
        <end position="226"/>
    </location>
</feature>
<evidence type="ECO:0000256" key="8">
    <source>
        <dbReference type="ARBA" id="ARBA00023242"/>
    </source>
</evidence>
<evidence type="ECO:0000256" key="2">
    <source>
        <dbReference type="ARBA" id="ARBA00007329"/>
    </source>
</evidence>
<comment type="subcellular location">
    <subcellularLocation>
        <location evidence="1">Nucleus membrane</location>
        <topology evidence="1">Multi-pass membrane protein</topology>
    </subcellularLocation>
</comment>
<dbReference type="PANTHER" id="PTHR14437:SF2">
    <property type="entry name" value="TRANSMEMBRANE PROTEIN 168"/>
    <property type="match status" value="1"/>
</dbReference>
<evidence type="ECO:0000313" key="11">
    <source>
        <dbReference type="EMBL" id="KRY67912.1"/>
    </source>
</evidence>
<evidence type="ECO:0000256" key="3">
    <source>
        <dbReference type="ARBA" id="ARBA00014572"/>
    </source>
</evidence>